<dbReference type="PANTHER" id="PTHR35011:SF4">
    <property type="entry name" value="SLL1102 PROTEIN"/>
    <property type="match status" value="1"/>
</dbReference>
<evidence type="ECO:0000256" key="1">
    <source>
        <dbReference type="ARBA" id="ARBA00004429"/>
    </source>
</evidence>
<evidence type="ECO:0000313" key="11">
    <source>
        <dbReference type="EMBL" id="BDD87905.1"/>
    </source>
</evidence>
<keyword evidence="7 9" id="KW-0472">Membrane</keyword>
<comment type="subcellular location">
    <subcellularLocation>
        <location evidence="1">Cell inner membrane</location>
        <topology evidence="1">Multi-pass membrane protein</topology>
    </subcellularLocation>
</comment>
<gene>
    <name evidence="11" type="ORF">DPPLL_22700</name>
</gene>
<keyword evidence="6 9" id="KW-1133">Transmembrane helix</keyword>
<organism evidence="11 12">
    <name type="scientific">Desulfofustis limnaeus</name>
    <dbReference type="NCBI Taxonomy" id="2740163"/>
    <lineage>
        <taxon>Bacteria</taxon>
        <taxon>Pseudomonadati</taxon>
        <taxon>Thermodesulfobacteriota</taxon>
        <taxon>Desulfobulbia</taxon>
        <taxon>Desulfobulbales</taxon>
        <taxon>Desulfocapsaceae</taxon>
        <taxon>Desulfofustis</taxon>
    </lineage>
</organism>
<evidence type="ECO:0000256" key="6">
    <source>
        <dbReference type="ARBA" id="ARBA00022989"/>
    </source>
</evidence>
<feature type="transmembrane region" description="Helical" evidence="9">
    <location>
        <begin position="71"/>
        <end position="92"/>
    </location>
</feature>
<dbReference type="PANTHER" id="PTHR35011">
    <property type="entry name" value="2,3-DIKETO-L-GULONATE TRAP TRANSPORTER SMALL PERMEASE PROTEIN YIAM"/>
    <property type="match status" value="1"/>
</dbReference>
<feature type="transmembrane region" description="Helical" evidence="9">
    <location>
        <begin position="16"/>
        <end position="36"/>
    </location>
</feature>
<dbReference type="RefSeq" id="WP_284151307.1">
    <property type="nucleotide sequence ID" value="NZ_AP025516.1"/>
</dbReference>
<sequence>MDQQQIYDFGFVLPHWFYWSWLALSPIVFIIWSYALEKKKNIKPPMRPADEPNNIITRTIDWICEHTGQMVGFWTVNAVCFYAFEVISRYIFNKPTIWVHEASYLLFGMQYLIAGAYAYLYGSHVAVDIVFNKLPPRGRHGMDIFTSVFSFIFFIALLGTSYNFFINSFGMRERTVETWQIQYYPVKFIMIVGAVLIILATISKLYKDIKQFNRLGREA</sequence>
<name>A0ABN6M4Y7_9BACT</name>
<evidence type="ECO:0000256" key="9">
    <source>
        <dbReference type="SAM" id="Phobius"/>
    </source>
</evidence>
<comment type="similarity">
    <text evidence="8">Belongs to the TRAP transporter small permease family.</text>
</comment>
<dbReference type="Proteomes" id="UP000830055">
    <property type="component" value="Chromosome"/>
</dbReference>
<evidence type="ECO:0000256" key="8">
    <source>
        <dbReference type="ARBA" id="ARBA00038436"/>
    </source>
</evidence>
<accession>A0ABN6M4Y7</accession>
<keyword evidence="2" id="KW-0813">Transport</keyword>
<keyword evidence="5 9" id="KW-0812">Transmembrane</keyword>
<reference evidence="11 12" key="1">
    <citation type="submission" date="2022-01" db="EMBL/GenBank/DDBJ databases">
        <title>Desulfofustis limnae sp. nov., a novel mesophilic sulfate-reducing bacterium isolated from marsh soil.</title>
        <authorList>
            <person name="Watanabe M."/>
            <person name="Takahashi A."/>
            <person name="Kojima H."/>
            <person name="Fukui M."/>
        </authorList>
    </citation>
    <scope>NUCLEOTIDE SEQUENCE [LARGE SCALE GENOMIC DNA]</scope>
    <source>
        <strain evidence="11 12">PPLL</strain>
    </source>
</reference>
<proteinExistence type="inferred from homology"/>
<evidence type="ECO:0000256" key="7">
    <source>
        <dbReference type="ARBA" id="ARBA00023136"/>
    </source>
</evidence>
<keyword evidence="12" id="KW-1185">Reference proteome</keyword>
<dbReference type="Pfam" id="PF04290">
    <property type="entry name" value="DctQ"/>
    <property type="match status" value="1"/>
</dbReference>
<dbReference type="InterPro" id="IPR055348">
    <property type="entry name" value="DctQ"/>
</dbReference>
<keyword evidence="4" id="KW-0997">Cell inner membrane</keyword>
<evidence type="ECO:0000256" key="3">
    <source>
        <dbReference type="ARBA" id="ARBA00022475"/>
    </source>
</evidence>
<evidence type="ECO:0000259" key="10">
    <source>
        <dbReference type="Pfam" id="PF04290"/>
    </source>
</evidence>
<feature type="transmembrane region" description="Helical" evidence="9">
    <location>
        <begin position="144"/>
        <end position="166"/>
    </location>
</feature>
<feature type="transmembrane region" description="Helical" evidence="9">
    <location>
        <begin position="186"/>
        <end position="206"/>
    </location>
</feature>
<feature type="transmembrane region" description="Helical" evidence="9">
    <location>
        <begin position="104"/>
        <end position="123"/>
    </location>
</feature>
<dbReference type="EMBL" id="AP025516">
    <property type="protein sequence ID" value="BDD87905.1"/>
    <property type="molecule type" value="Genomic_DNA"/>
</dbReference>
<evidence type="ECO:0000256" key="4">
    <source>
        <dbReference type="ARBA" id="ARBA00022519"/>
    </source>
</evidence>
<protein>
    <submittedName>
        <fullName evidence="11">Transporter DctQ-related protein</fullName>
    </submittedName>
</protein>
<evidence type="ECO:0000313" key="12">
    <source>
        <dbReference type="Proteomes" id="UP000830055"/>
    </source>
</evidence>
<dbReference type="InterPro" id="IPR007387">
    <property type="entry name" value="TRAP_DctQ"/>
</dbReference>
<keyword evidence="3" id="KW-1003">Cell membrane</keyword>
<evidence type="ECO:0000256" key="5">
    <source>
        <dbReference type="ARBA" id="ARBA00022692"/>
    </source>
</evidence>
<evidence type="ECO:0000256" key="2">
    <source>
        <dbReference type="ARBA" id="ARBA00022448"/>
    </source>
</evidence>
<feature type="domain" description="Tripartite ATP-independent periplasmic transporters DctQ component" evidence="10">
    <location>
        <begin position="81"/>
        <end position="210"/>
    </location>
</feature>